<proteinExistence type="predicted"/>
<comment type="caution">
    <text evidence="1">The sequence shown here is derived from an EMBL/GenBank/DDBJ whole genome shotgun (WGS) entry which is preliminary data.</text>
</comment>
<dbReference type="Proteomes" id="UP000195569">
    <property type="component" value="Unassembled WGS sequence"/>
</dbReference>
<name>A0A1N7SVH9_9BURK</name>
<dbReference type="EMBL" id="CYGY02000096">
    <property type="protein sequence ID" value="SIT50939.1"/>
    <property type="molecule type" value="Genomic_DNA"/>
</dbReference>
<dbReference type="AlphaFoldDB" id="A0A1N7SVH9"/>
<sequence>MLLKHPLHRFQWNTGCSPWRRIARRNLTGISKAGLKSGPFLAIYNDDFMPGAREIVRTRYPNDAAPKYDYSHIDSLHRQITIRIVNYCKNQAIWLMLLSYRQLRSFKQRNWRFI</sequence>
<reference evidence="1" key="1">
    <citation type="submission" date="2016-12" db="EMBL/GenBank/DDBJ databases">
        <authorList>
            <person name="Moulin L."/>
        </authorList>
    </citation>
    <scope>NUCLEOTIDE SEQUENCE [LARGE SCALE GENOMIC DNA]</scope>
    <source>
        <strain evidence="1">STM 7183</strain>
    </source>
</reference>
<evidence type="ECO:0000313" key="2">
    <source>
        <dbReference type="Proteomes" id="UP000195569"/>
    </source>
</evidence>
<evidence type="ECO:0000313" key="1">
    <source>
        <dbReference type="EMBL" id="SIT50939.1"/>
    </source>
</evidence>
<organism evidence="1 2">
    <name type="scientific">Paraburkholderia piptadeniae</name>
    <dbReference type="NCBI Taxonomy" id="1701573"/>
    <lineage>
        <taxon>Bacteria</taxon>
        <taxon>Pseudomonadati</taxon>
        <taxon>Pseudomonadota</taxon>
        <taxon>Betaproteobacteria</taxon>
        <taxon>Burkholderiales</taxon>
        <taxon>Burkholderiaceae</taxon>
        <taxon>Paraburkholderia</taxon>
    </lineage>
</organism>
<keyword evidence="2" id="KW-1185">Reference proteome</keyword>
<gene>
    <name evidence="1" type="ORF">BN2476_960090</name>
</gene>
<protein>
    <submittedName>
        <fullName evidence="1">Uncharacterized protein</fullName>
    </submittedName>
</protein>
<accession>A0A1N7SVH9</accession>